<evidence type="ECO:0000256" key="9">
    <source>
        <dbReference type="ARBA" id="ARBA00022840"/>
    </source>
</evidence>
<feature type="transmembrane region" description="Helical" evidence="12">
    <location>
        <begin position="662"/>
        <end position="686"/>
    </location>
</feature>
<evidence type="ECO:0000256" key="3">
    <source>
        <dbReference type="ARBA" id="ARBA00022448"/>
    </source>
</evidence>
<dbReference type="Gene3D" id="3.40.50.300">
    <property type="entry name" value="P-loop containing nucleotide triphosphate hydrolases"/>
    <property type="match status" value="2"/>
</dbReference>
<feature type="transmembrane region" description="Helical" evidence="12">
    <location>
        <begin position="748"/>
        <end position="765"/>
    </location>
</feature>
<feature type="domain" description="ABC transporter" evidence="13">
    <location>
        <begin position="278"/>
        <end position="504"/>
    </location>
</feature>
<dbReference type="PROSITE" id="PS50893">
    <property type="entry name" value="ABC_TRANSPORTER_2"/>
    <property type="match status" value="2"/>
</dbReference>
<dbReference type="OrthoDB" id="9805029at2"/>
<dbReference type="InterPro" id="IPR001851">
    <property type="entry name" value="ABC_transp_permease"/>
</dbReference>
<keyword evidence="11 12" id="KW-0472">Membrane</keyword>
<keyword evidence="8" id="KW-0547">Nucleotide-binding</keyword>
<evidence type="ECO:0000256" key="5">
    <source>
        <dbReference type="ARBA" id="ARBA00022597"/>
    </source>
</evidence>
<comment type="subcellular location">
    <subcellularLocation>
        <location evidence="1">Cell membrane</location>
        <topology evidence="1">Multi-pass membrane protein</topology>
    </subcellularLocation>
</comment>
<dbReference type="InterPro" id="IPR027417">
    <property type="entry name" value="P-loop_NTPase"/>
</dbReference>
<dbReference type="CDD" id="cd03216">
    <property type="entry name" value="ABC_Carb_Monos_I"/>
    <property type="match status" value="1"/>
</dbReference>
<dbReference type="GO" id="GO:0022857">
    <property type="term" value="F:transmembrane transporter activity"/>
    <property type="evidence" value="ECO:0007669"/>
    <property type="project" value="InterPro"/>
</dbReference>
<feature type="transmembrane region" description="Helical" evidence="12">
    <location>
        <begin position="799"/>
        <end position="817"/>
    </location>
</feature>
<dbReference type="PROSITE" id="PS00211">
    <property type="entry name" value="ABC_TRANSPORTER_1"/>
    <property type="match status" value="1"/>
</dbReference>
<evidence type="ECO:0000313" key="14">
    <source>
        <dbReference type="EMBL" id="BAT27579.1"/>
    </source>
</evidence>
<dbReference type="Pfam" id="PF00005">
    <property type="entry name" value="ABC_tran"/>
    <property type="match status" value="2"/>
</dbReference>
<evidence type="ECO:0000256" key="6">
    <source>
        <dbReference type="ARBA" id="ARBA00022692"/>
    </source>
</evidence>
<feature type="transmembrane region" description="Helical" evidence="12">
    <location>
        <begin position="772"/>
        <end position="793"/>
    </location>
</feature>
<keyword evidence="4" id="KW-1003">Cell membrane</keyword>
<evidence type="ECO:0000256" key="11">
    <source>
        <dbReference type="ARBA" id="ARBA00023136"/>
    </source>
</evidence>
<dbReference type="RefSeq" id="WP_062226631.1">
    <property type="nucleotide sequence ID" value="NZ_BBWR01000003.1"/>
</dbReference>
<feature type="transmembrane region" description="Helical" evidence="12">
    <location>
        <begin position="591"/>
        <end position="614"/>
    </location>
</feature>
<evidence type="ECO:0000256" key="10">
    <source>
        <dbReference type="ARBA" id="ARBA00022989"/>
    </source>
</evidence>
<evidence type="ECO:0000256" key="8">
    <source>
        <dbReference type="ARBA" id="ARBA00022741"/>
    </source>
</evidence>
<keyword evidence="10 12" id="KW-1133">Transmembrane helix</keyword>
<organism evidence="14">
    <name type="scientific">Aureimonas frigidaquae</name>
    <dbReference type="NCBI Taxonomy" id="424757"/>
    <lineage>
        <taxon>Bacteria</taxon>
        <taxon>Pseudomonadati</taxon>
        <taxon>Pseudomonadota</taxon>
        <taxon>Alphaproteobacteria</taxon>
        <taxon>Hyphomicrobiales</taxon>
        <taxon>Aurantimonadaceae</taxon>
        <taxon>Aureimonas</taxon>
    </lineage>
</organism>
<evidence type="ECO:0000259" key="13">
    <source>
        <dbReference type="PROSITE" id="PS50893"/>
    </source>
</evidence>
<dbReference type="PANTHER" id="PTHR43790">
    <property type="entry name" value="CARBOHYDRATE TRANSPORT ATP-BINDING PROTEIN MG119-RELATED"/>
    <property type="match status" value="1"/>
</dbReference>
<evidence type="ECO:0000256" key="1">
    <source>
        <dbReference type="ARBA" id="ARBA00004651"/>
    </source>
</evidence>
<protein>
    <submittedName>
        <fullName evidence="14">Inner-membrane translocator</fullName>
    </submittedName>
</protein>
<dbReference type="GO" id="GO:0005886">
    <property type="term" value="C:plasma membrane"/>
    <property type="evidence" value="ECO:0007669"/>
    <property type="project" value="UniProtKB-SubCell"/>
</dbReference>
<feature type="transmembrane region" description="Helical" evidence="12">
    <location>
        <begin position="717"/>
        <end position="736"/>
    </location>
</feature>
<keyword evidence="5" id="KW-0762">Sugar transport</keyword>
<dbReference type="GO" id="GO:0016887">
    <property type="term" value="F:ATP hydrolysis activity"/>
    <property type="evidence" value="ECO:0007669"/>
    <property type="project" value="InterPro"/>
</dbReference>
<evidence type="ECO:0000256" key="4">
    <source>
        <dbReference type="ARBA" id="ARBA00022475"/>
    </source>
</evidence>
<feature type="transmembrane region" description="Helical" evidence="12">
    <location>
        <begin position="517"/>
        <end position="537"/>
    </location>
</feature>
<keyword evidence="6 12" id="KW-0812">Transmembrane</keyword>
<dbReference type="EMBL" id="LC066375">
    <property type="protein sequence ID" value="BAT27579.1"/>
    <property type="molecule type" value="Genomic_DNA"/>
</dbReference>
<dbReference type="GO" id="GO:0005524">
    <property type="term" value="F:ATP binding"/>
    <property type="evidence" value="ECO:0007669"/>
    <property type="project" value="UniProtKB-KW"/>
</dbReference>
<evidence type="ECO:0000256" key="12">
    <source>
        <dbReference type="SAM" id="Phobius"/>
    </source>
</evidence>
<keyword evidence="9" id="KW-0067">ATP-binding</keyword>
<dbReference type="CDD" id="cd06579">
    <property type="entry name" value="TM_PBP1_transp_AraH_like"/>
    <property type="match status" value="1"/>
</dbReference>
<dbReference type="InterPro" id="IPR050107">
    <property type="entry name" value="ABC_carbohydrate_import_ATPase"/>
</dbReference>
<evidence type="ECO:0000256" key="7">
    <source>
        <dbReference type="ARBA" id="ARBA00022737"/>
    </source>
</evidence>
<reference evidence="14" key="1">
    <citation type="journal article" date="2015" name="Proc. Natl. Acad. Sci. U.S.A.">
        <title>Bacterial clade with the ribosomal RNA operon on a small plasmid rather than the chromosome.</title>
        <authorList>
            <person name="Anda M."/>
            <person name="Ohtsubo Y."/>
            <person name="Okubo T."/>
            <person name="Sugawara M."/>
            <person name="Nagata Y."/>
            <person name="Tsuda M."/>
            <person name="Minamisawa K."/>
            <person name="Mitsui H."/>
        </authorList>
    </citation>
    <scope>NUCLEOTIDE SEQUENCE</scope>
    <source>
        <strain evidence="14">JCM 14755</strain>
    </source>
</reference>
<dbReference type="InterPro" id="IPR003593">
    <property type="entry name" value="AAA+_ATPase"/>
</dbReference>
<dbReference type="InterPro" id="IPR017871">
    <property type="entry name" value="ABC_transporter-like_CS"/>
</dbReference>
<dbReference type="Pfam" id="PF02653">
    <property type="entry name" value="BPD_transp_2"/>
    <property type="match status" value="1"/>
</dbReference>
<comment type="similarity">
    <text evidence="2">Belongs to the ABC transporter superfamily.</text>
</comment>
<feature type="transmembrane region" description="Helical" evidence="12">
    <location>
        <begin position="549"/>
        <end position="571"/>
    </location>
</feature>
<name>A0A0P0Z139_9HYPH</name>
<keyword evidence="3" id="KW-0813">Transport</keyword>
<dbReference type="AlphaFoldDB" id="A0A0P0Z139"/>
<sequence length="823" mass="86223">MTALRNTQRETVGAPAGAEAGIAPFLALHGVGKTYGSTRANSDIDLMVVPGEVIGLVGANGAGKSTLMRILCGVTRPDAGRMELNGVALDPAAFTPTQARRHGIRIVWQELSLSPNLSVAENFYVEQPQFAGLSPLWLRSYDRLAAQTIERIFPGARIGTGRRVDGLSIAERQMVEIARAASDPDLRLLILDEPTSSLGAERSGQLRSFIKDLTAGGKTVIFISHKLGEVLDVADRVVAMRNGRLAWVRQARDTSIADLVEAMGGAGAGERRTAGSAVAAHAPVRVTLSGPHHEHSGAPIELRAGEIIGLAGLEGSGQKALLEALFSGRGGAGVARSGDVRYVSGDRGREGVFPLWSVLDNIAIGRIARRFGLSPVDDGAERAVARQRAGLLALDDKRLDSNILDLSGGNQQKALVARALDEDADIILLDDPTRGVDIAAKRDFYRLVRQIAQDRRLVVWHSTEDLEFLECDRVLVFSRGDIVAELEGEEISEERVVEASFLQPRTVRPATAQAGRGIGATLLKALPFVSLALVFAVMSSLNPMVATSFGLELLLAPAVTLVFVALAQMFVVGGSEIDLGVGAFTGFVNVVSATLLVATPLLGVGALIGGLALYAIMGLIIHARSIPAIVVTLGASFIWMGLGQTIQPSPGGESPAWLSALFTWSIAGLPTPLVLILLAGAAAYLIDRSPTGTVLRAFGSSGRALERAGWSPVRFAVLRYVVACLFATMAGLYVTGTNNASDINAGNAFTLLSIASVVIGGCQLLGGVIAPLGVVAGAVTLSLIGALLASLGVSTDYNAAVQGGLLIVILGLQALALRKRRHG</sequence>
<evidence type="ECO:0000256" key="2">
    <source>
        <dbReference type="ARBA" id="ARBA00005417"/>
    </source>
</evidence>
<dbReference type="SUPFAM" id="SSF52540">
    <property type="entry name" value="P-loop containing nucleoside triphosphate hydrolases"/>
    <property type="match status" value="2"/>
</dbReference>
<dbReference type="InterPro" id="IPR003439">
    <property type="entry name" value="ABC_transporter-like_ATP-bd"/>
</dbReference>
<proteinExistence type="inferred from homology"/>
<keyword evidence="7" id="KW-0677">Repeat</keyword>
<dbReference type="SMART" id="SM00382">
    <property type="entry name" value="AAA"/>
    <property type="match status" value="2"/>
</dbReference>
<accession>A0A0P0Z139</accession>
<feature type="domain" description="ABC transporter" evidence="13">
    <location>
        <begin position="26"/>
        <end position="267"/>
    </location>
</feature>
<feature type="transmembrane region" description="Helical" evidence="12">
    <location>
        <begin position="626"/>
        <end position="642"/>
    </location>
</feature>
<dbReference type="PANTHER" id="PTHR43790:SF9">
    <property type="entry name" value="GALACTOFURANOSE TRANSPORTER ATP-BINDING PROTEIN YTFR"/>
    <property type="match status" value="1"/>
</dbReference>